<gene>
    <name evidence="2" type="ORF">CTI12_AA050070</name>
</gene>
<dbReference type="Proteomes" id="UP000245207">
    <property type="component" value="Unassembled WGS sequence"/>
</dbReference>
<reference evidence="2 3" key="1">
    <citation type="journal article" date="2018" name="Mol. Plant">
        <title>The genome of Artemisia annua provides insight into the evolution of Asteraceae family and artemisinin biosynthesis.</title>
        <authorList>
            <person name="Shen Q."/>
            <person name="Zhang L."/>
            <person name="Liao Z."/>
            <person name="Wang S."/>
            <person name="Yan T."/>
            <person name="Shi P."/>
            <person name="Liu M."/>
            <person name="Fu X."/>
            <person name="Pan Q."/>
            <person name="Wang Y."/>
            <person name="Lv Z."/>
            <person name="Lu X."/>
            <person name="Zhang F."/>
            <person name="Jiang W."/>
            <person name="Ma Y."/>
            <person name="Chen M."/>
            <person name="Hao X."/>
            <person name="Li L."/>
            <person name="Tang Y."/>
            <person name="Lv G."/>
            <person name="Zhou Y."/>
            <person name="Sun X."/>
            <person name="Brodelius P.E."/>
            <person name="Rose J.K.C."/>
            <person name="Tang K."/>
        </authorList>
    </citation>
    <scope>NUCLEOTIDE SEQUENCE [LARGE SCALE GENOMIC DNA]</scope>
    <source>
        <strain evidence="3">cv. Huhao1</strain>
        <tissue evidence="2">Leaf</tissue>
    </source>
</reference>
<keyword evidence="3" id="KW-1185">Reference proteome</keyword>
<dbReference type="InterPro" id="IPR004864">
    <property type="entry name" value="LEA_2"/>
</dbReference>
<dbReference type="AlphaFoldDB" id="A0A2U1QBP0"/>
<evidence type="ECO:0000313" key="3">
    <source>
        <dbReference type="Proteomes" id="UP000245207"/>
    </source>
</evidence>
<proteinExistence type="predicted"/>
<dbReference type="SUPFAM" id="SSF117070">
    <property type="entry name" value="LEA14-like"/>
    <property type="match status" value="1"/>
</dbReference>
<dbReference type="EMBL" id="PKPP01000242">
    <property type="protein sequence ID" value="PWA95426.1"/>
    <property type="molecule type" value="Genomic_DNA"/>
</dbReference>
<protein>
    <submittedName>
        <fullName evidence="2">Late embryogenesis abundant protein, LEA-14</fullName>
    </submittedName>
</protein>
<feature type="domain" description="Late embryogenesis abundant protein LEA-2 subgroup" evidence="1">
    <location>
        <begin position="69"/>
        <end position="159"/>
    </location>
</feature>
<dbReference type="OrthoDB" id="674678at2759"/>
<organism evidence="2 3">
    <name type="scientific">Artemisia annua</name>
    <name type="common">Sweet wormwood</name>
    <dbReference type="NCBI Taxonomy" id="35608"/>
    <lineage>
        <taxon>Eukaryota</taxon>
        <taxon>Viridiplantae</taxon>
        <taxon>Streptophyta</taxon>
        <taxon>Embryophyta</taxon>
        <taxon>Tracheophyta</taxon>
        <taxon>Spermatophyta</taxon>
        <taxon>Magnoliopsida</taxon>
        <taxon>eudicotyledons</taxon>
        <taxon>Gunneridae</taxon>
        <taxon>Pentapetalae</taxon>
        <taxon>asterids</taxon>
        <taxon>campanulids</taxon>
        <taxon>Asterales</taxon>
        <taxon>Asteraceae</taxon>
        <taxon>Asteroideae</taxon>
        <taxon>Anthemideae</taxon>
        <taxon>Artemisiinae</taxon>
        <taxon>Artemisia</taxon>
    </lineage>
</organism>
<sequence length="188" mass="20676">MVKFSRPLQICCVVTLLLLIIITVTAVTLYFTVFKPKQPKITTQSVTLDSFSTNLFDLRDTNVTLGIMVTIDNPNYGGFKYGNSTTYVTYHGSLVAEAPIMEATIPARGRHDVGTTVLVIGKSLLTNPSFSRDQGNDTYNFTSSSTIEGKAIVMKLFKMKATSYCICNISVHFLAKNSTTVCTSKVKF</sequence>
<comment type="caution">
    <text evidence="2">The sequence shown here is derived from an EMBL/GenBank/DDBJ whole genome shotgun (WGS) entry which is preliminary data.</text>
</comment>
<dbReference type="Pfam" id="PF03168">
    <property type="entry name" value="LEA_2"/>
    <property type="match status" value="1"/>
</dbReference>
<dbReference type="STRING" id="35608.A0A2U1QBP0"/>
<dbReference type="InterPro" id="IPR055301">
    <property type="entry name" value="Lea14-like_2"/>
</dbReference>
<dbReference type="PANTHER" id="PTHR31852">
    <property type="entry name" value="LATE EMBRYOGENESIS ABUNDANT (LEA) HYDROXYPROLINE-RICH GLYCOPROTEIN FAMILY"/>
    <property type="match status" value="1"/>
</dbReference>
<name>A0A2U1QBP0_ARTAN</name>
<evidence type="ECO:0000259" key="1">
    <source>
        <dbReference type="Pfam" id="PF03168"/>
    </source>
</evidence>
<accession>A0A2U1QBP0</accession>
<evidence type="ECO:0000313" key="2">
    <source>
        <dbReference type="EMBL" id="PWA95426.1"/>
    </source>
</evidence>